<dbReference type="GO" id="GO:0000398">
    <property type="term" value="P:mRNA splicing, via spliceosome"/>
    <property type="evidence" value="ECO:0007669"/>
    <property type="project" value="TreeGrafter"/>
</dbReference>
<comment type="similarity">
    <text evidence="5">Belongs to the lariat debranching enzyme family.</text>
</comment>
<keyword evidence="6" id="KW-0507">mRNA processing</keyword>
<protein>
    <submittedName>
        <fullName evidence="14">Lariat debranching enzyme, C-terminal domain-containing protein</fullName>
    </submittedName>
</protein>
<dbReference type="Pfam" id="PF00149">
    <property type="entry name" value="Metallophos"/>
    <property type="match status" value="1"/>
</dbReference>
<comment type="cofactor">
    <cofactor evidence="1">
        <name>Mn(2+)</name>
        <dbReference type="ChEBI" id="CHEBI:29035"/>
    </cofactor>
</comment>
<evidence type="ECO:0000256" key="2">
    <source>
        <dbReference type="ARBA" id="ARBA00001947"/>
    </source>
</evidence>
<evidence type="ECO:0000259" key="13">
    <source>
        <dbReference type="SMART" id="SM01124"/>
    </source>
</evidence>
<evidence type="ECO:0000256" key="10">
    <source>
        <dbReference type="ARBA" id="ARBA00023004"/>
    </source>
</evidence>
<dbReference type="EMBL" id="JAULSU010000007">
    <property type="protein sequence ID" value="KAK0611858.1"/>
    <property type="molecule type" value="Genomic_DNA"/>
</dbReference>
<dbReference type="SUPFAM" id="SSF56300">
    <property type="entry name" value="Metallo-dependent phosphatases"/>
    <property type="match status" value="1"/>
</dbReference>
<evidence type="ECO:0000256" key="11">
    <source>
        <dbReference type="ARBA" id="ARBA00023211"/>
    </source>
</evidence>
<dbReference type="AlphaFoldDB" id="A0AA39TYI8"/>
<evidence type="ECO:0000256" key="1">
    <source>
        <dbReference type="ARBA" id="ARBA00001936"/>
    </source>
</evidence>
<comment type="cofactor">
    <cofactor evidence="3">
        <name>Fe(2+)</name>
        <dbReference type="ChEBI" id="CHEBI:29033"/>
    </cofactor>
</comment>
<organism evidence="14 15">
    <name type="scientific">Immersiella caudata</name>
    <dbReference type="NCBI Taxonomy" id="314043"/>
    <lineage>
        <taxon>Eukaryota</taxon>
        <taxon>Fungi</taxon>
        <taxon>Dikarya</taxon>
        <taxon>Ascomycota</taxon>
        <taxon>Pezizomycotina</taxon>
        <taxon>Sordariomycetes</taxon>
        <taxon>Sordariomycetidae</taxon>
        <taxon>Sordariales</taxon>
        <taxon>Lasiosphaeriaceae</taxon>
        <taxon>Immersiella</taxon>
    </lineage>
</organism>
<comment type="cofactor">
    <cofactor evidence="2">
        <name>Zn(2+)</name>
        <dbReference type="ChEBI" id="CHEBI:29105"/>
    </cofactor>
</comment>
<comment type="caution">
    <text evidence="14">The sequence shown here is derived from an EMBL/GenBank/DDBJ whole genome shotgun (WGS) entry which is preliminary data.</text>
</comment>
<evidence type="ECO:0000256" key="9">
    <source>
        <dbReference type="ARBA" id="ARBA00022833"/>
    </source>
</evidence>
<dbReference type="Proteomes" id="UP001175000">
    <property type="component" value="Unassembled WGS sequence"/>
</dbReference>
<feature type="domain" description="Lariat debranching enzyme C-terminal" evidence="13">
    <location>
        <begin position="281"/>
        <end position="440"/>
    </location>
</feature>
<keyword evidence="9" id="KW-0862">Zinc</keyword>
<evidence type="ECO:0000313" key="14">
    <source>
        <dbReference type="EMBL" id="KAK0611858.1"/>
    </source>
</evidence>
<evidence type="ECO:0000256" key="7">
    <source>
        <dbReference type="ARBA" id="ARBA00022723"/>
    </source>
</evidence>
<dbReference type="InterPro" id="IPR029052">
    <property type="entry name" value="Metallo-depent_PP-like"/>
</dbReference>
<dbReference type="SMART" id="SM01124">
    <property type="entry name" value="DBR1"/>
    <property type="match status" value="1"/>
</dbReference>
<dbReference type="GO" id="GO:0005634">
    <property type="term" value="C:nucleus"/>
    <property type="evidence" value="ECO:0007669"/>
    <property type="project" value="UniProtKB-SubCell"/>
</dbReference>
<gene>
    <name evidence="14" type="ORF">B0T14DRAFT_500872</name>
</gene>
<evidence type="ECO:0000256" key="5">
    <source>
        <dbReference type="ARBA" id="ARBA00006045"/>
    </source>
</evidence>
<dbReference type="Pfam" id="PF05011">
    <property type="entry name" value="DBR1"/>
    <property type="match status" value="1"/>
</dbReference>
<accession>A0AA39TYI8</accession>
<dbReference type="Gene3D" id="3.60.21.10">
    <property type="match status" value="1"/>
</dbReference>
<dbReference type="PANTHER" id="PTHR12849">
    <property type="entry name" value="RNA LARIAT DEBRANCHING ENZYME"/>
    <property type="match status" value="1"/>
</dbReference>
<dbReference type="InterPro" id="IPR041816">
    <property type="entry name" value="Dbr1_N"/>
</dbReference>
<dbReference type="CDD" id="cd00844">
    <property type="entry name" value="MPP_Dbr1_N"/>
    <property type="match status" value="1"/>
</dbReference>
<sequence>MELSSVSGIKVAVVGCGHGELDTIYATLEVECEAKGFPLSDLDFLIICGDFQAIRNELDLNCMSVPHKYRKLGDFHKYYSGAAQAPVLTIVVGGNHEASNYLFELYHGGWLAPNIYYLGAAGVVRYGPWRIAGISGIYNPRNYHKPHSERLPYDRDDIRSVYHVREYDVERLLLLRSPVEIALSHDWPAWVELFGEHEKLFAAKPHFLASALGDSLGSKPSTELLGHLRPSYWFSGHMHVKFSATVEIGEGLGINDVLRLLDDVPDKLKPILPRPSVKGKTPTASLSATKTEFLALDKVGSPTFQWLEVRDLECSPRADSAAPSPKGTGTGKFSLTYDEEWLAVTRACASGLRIADPETLVVAPSTTAMTKVSAASVDKERKWVRESIVEKGLLTIPLNFTAHAPVHSPDLAVVPNMQPLEYPNQQTAQFCELLQIPDKFTL</sequence>
<dbReference type="GO" id="GO:0008419">
    <property type="term" value="F:RNA lariat debranching enzyme activity"/>
    <property type="evidence" value="ECO:0007669"/>
    <property type="project" value="TreeGrafter"/>
</dbReference>
<keyword evidence="7" id="KW-0479">Metal-binding</keyword>
<keyword evidence="10" id="KW-0408">Iron</keyword>
<keyword evidence="12" id="KW-0539">Nucleus</keyword>
<reference evidence="14" key="1">
    <citation type="submission" date="2023-06" db="EMBL/GenBank/DDBJ databases">
        <title>Genome-scale phylogeny and comparative genomics of the fungal order Sordariales.</title>
        <authorList>
            <consortium name="Lawrence Berkeley National Laboratory"/>
            <person name="Hensen N."/>
            <person name="Bonometti L."/>
            <person name="Westerberg I."/>
            <person name="Brannstrom I.O."/>
            <person name="Guillou S."/>
            <person name="Cros-Aarteil S."/>
            <person name="Calhoun S."/>
            <person name="Haridas S."/>
            <person name="Kuo A."/>
            <person name="Mondo S."/>
            <person name="Pangilinan J."/>
            <person name="Riley R."/>
            <person name="Labutti K."/>
            <person name="Andreopoulos B."/>
            <person name="Lipzen A."/>
            <person name="Chen C."/>
            <person name="Yanf M."/>
            <person name="Daum C."/>
            <person name="Ng V."/>
            <person name="Clum A."/>
            <person name="Steindorff A."/>
            <person name="Ohm R."/>
            <person name="Martin F."/>
            <person name="Silar P."/>
            <person name="Natvig D."/>
            <person name="Lalanne C."/>
            <person name="Gautier V."/>
            <person name="Ament-Velasquez S.L."/>
            <person name="Kruys A."/>
            <person name="Hutchinson M.I."/>
            <person name="Powell A.J."/>
            <person name="Barry K."/>
            <person name="Miller A.N."/>
            <person name="Grigoriev I.V."/>
            <person name="Debuchy R."/>
            <person name="Gladieux P."/>
            <person name="Thoren M.H."/>
            <person name="Johannesson H."/>
        </authorList>
    </citation>
    <scope>NUCLEOTIDE SEQUENCE</scope>
    <source>
        <strain evidence="14">CBS 606.72</strain>
    </source>
</reference>
<dbReference type="InterPro" id="IPR007708">
    <property type="entry name" value="DBR1_C"/>
</dbReference>
<evidence type="ECO:0000256" key="3">
    <source>
        <dbReference type="ARBA" id="ARBA00001954"/>
    </source>
</evidence>
<evidence type="ECO:0000256" key="12">
    <source>
        <dbReference type="ARBA" id="ARBA00023242"/>
    </source>
</evidence>
<evidence type="ECO:0000256" key="8">
    <source>
        <dbReference type="ARBA" id="ARBA00022801"/>
    </source>
</evidence>
<keyword evidence="8" id="KW-0378">Hydrolase</keyword>
<dbReference type="PANTHER" id="PTHR12849:SF0">
    <property type="entry name" value="LARIAT DEBRANCHING ENZYME"/>
    <property type="match status" value="1"/>
</dbReference>
<keyword evidence="11" id="KW-0464">Manganese</keyword>
<name>A0AA39TYI8_9PEZI</name>
<evidence type="ECO:0000256" key="4">
    <source>
        <dbReference type="ARBA" id="ARBA00004123"/>
    </source>
</evidence>
<keyword evidence="15" id="KW-1185">Reference proteome</keyword>
<evidence type="ECO:0000313" key="15">
    <source>
        <dbReference type="Proteomes" id="UP001175000"/>
    </source>
</evidence>
<evidence type="ECO:0000256" key="6">
    <source>
        <dbReference type="ARBA" id="ARBA00022664"/>
    </source>
</evidence>
<comment type="subcellular location">
    <subcellularLocation>
        <location evidence="4">Nucleus</location>
    </subcellularLocation>
</comment>
<proteinExistence type="inferred from homology"/>
<dbReference type="GO" id="GO:0046872">
    <property type="term" value="F:metal ion binding"/>
    <property type="evidence" value="ECO:0007669"/>
    <property type="project" value="UniProtKB-KW"/>
</dbReference>
<dbReference type="InterPro" id="IPR004843">
    <property type="entry name" value="Calcineurin-like_PHP"/>
</dbReference>